<dbReference type="Gene3D" id="1.10.10.60">
    <property type="entry name" value="Homeodomain-like"/>
    <property type="match status" value="2"/>
</dbReference>
<dbReference type="PROSITE" id="PS01124">
    <property type="entry name" value="HTH_ARAC_FAMILY_2"/>
    <property type="match status" value="1"/>
</dbReference>
<keyword evidence="8" id="KW-0902">Two-component regulatory system</keyword>
<keyword evidence="13" id="KW-0472">Membrane</keyword>
<dbReference type="InterPro" id="IPR011110">
    <property type="entry name" value="Reg_prop"/>
</dbReference>
<dbReference type="Pfam" id="PF07494">
    <property type="entry name" value="Reg_prop"/>
    <property type="match status" value="1"/>
</dbReference>
<evidence type="ECO:0000256" key="4">
    <source>
        <dbReference type="ARBA" id="ARBA00022679"/>
    </source>
</evidence>
<dbReference type="InterPro" id="IPR003661">
    <property type="entry name" value="HisK_dim/P_dom"/>
</dbReference>
<evidence type="ECO:0000256" key="11">
    <source>
        <dbReference type="ARBA" id="ARBA00023163"/>
    </source>
</evidence>
<gene>
    <name evidence="18" type="ORF">F7D74_09010</name>
</gene>
<evidence type="ECO:0000256" key="7">
    <source>
        <dbReference type="ARBA" id="ARBA00022840"/>
    </source>
</evidence>
<keyword evidence="4" id="KW-0808">Transferase</keyword>
<keyword evidence="7" id="KW-0067">ATP-binding</keyword>
<proteinExistence type="predicted"/>
<reference evidence="19" key="1">
    <citation type="submission" date="2019-09" db="EMBL/GenBank/DDBJ databases">
        <title>Distinct polysaccharide growth profiles of human intestinal Prevotella copri isolates.</title>
        <authorList>
            <person name="Fehlner-Peach H."/>
            <person name="Magnabosco C."/>
            <person name="Raghavan V."/>
            <person name="Scher J.U."/>
            <person name="Tett A."/>
            <person name="Cox L.M."/>
            <person name="Gottsegen C."/>
            <person name="Watters A."/>
            <person name="Wiltshire- Gordon J.D."/>
            <person name="Segata N."/>
            <person name="Bonneau R."/>
            <person name="Littman D.R."/>
        </authorList>
    </citation>
    <scope>NUCLEOTIDE SEQUENCE [LARGE SCALE GENOMIC DNA]</scope>
    <source>
        <strain evidence="19">iAA108</strain>
    </source>
</reference>
<dbReference type="Gene3D" id="3.30.565.10">
    <property type="entry name" value="Histidine kinase-like ATPase, C-terminal domain"/>
    <property type="match status" value="1"/>
</dbReference>
<dbReference type="FunFam" id="3.30.565.10:FF:000037">
    <property type="entry name" value="Hybrid sensor histidine kinase/response regulator"/>
    <property type="match status" value="1"/>
</dbReference>
<evidence type="ECO:0000256" key="14">
    <source>
        <dbReference type="SAM" id="SignalP"/>
    </source>
</evidence>
<dbReference type="Proteomes" id="UP000421408">
    <property type="component" value="Unassembled WGS sequence"/>
</dbReference>
<evidence type="ECO:0000256" key="12">
    <source>
        <dbReference type="PROSITE-ProRule" id="PRU00169"/>
    </source>
</evidence>
<evidence type="ECO:0000256" key="10">
    <source>
        <dbReference type="ARBA" id="ARBA00023125"/>
    </source>
</evidence>
<dbReference type="Gene3D" id="2.60.40.10">
    <property type="entry name" value="Immunoglobulins"/>
    <property type="match status" value="1"/>
</dbReference>
<feature type="domain" description="HTH araC/xylS-type" evidence="15">
    <location>
        <begin position="1281"/>
        <end position="1380"/>
    </location>
</feature>
<keyword evidence="6" id="KW-0418">Kinase</keyword>
<dbReference type="PANTHER" id="PTHR43547">
    <property type="entry name" value="TWO-COMPONENT HISTIDINE KINASE"/>
    <property type="match status" value="1"/>
</dbReference>
<keyword evidence="3 12" id="KW-0597">Phosphoprotein</keyword>
<evidence type="ECO:0000256" key="1">
    <source>
        <dbReference type="ARBA" id="ARBA00000085"/>
    </source>
</evidence>
<evidence type="ECO:0000256" key="3">
    <source>
        <dbReference type="ARBA" id="ARBA00022553"/>
    </source>
</evidence>
<dbReference type="Pfam" id="PF12833">
    <property type="entry name" value="HTH_18"/>
    <property type="match status" value="1"/>
</dbReference>
<dbReference type="PRINTS" id="PR00344">
    <property type="entry name" value="BCTRLSENSOR"/>
</dbReference>
<keyword evidence="10" id="KW-0238">DNA-binding</keyword>
<keyword evidence="13" id="KW-0812">Transmembrane</keyword>
<dbReference type="InterPro" id="IPR036890">
    <property type="entry name" value="HATPase_C_sf"/>
</dbReference>
<dbReference type="SUPFAM" id="SSF55874">
    <property type="entry name" value="ATPase domain of HSP90 chaperone/DNA topoisomerase II/histidine kinase"/>
    <property type="match status" value="1"/>
</dbReference>
<dbReference type="Pfam" id="PF07495">
    <property type="entry name" value="Y_Y_Y"/>
    <property type="match status" value="1"/>
</dbReference>
<dbReference type="RefSeq" id="WP_153118981.1">
    <property type="nucleotide sequence ID" value="NZ_VZCC01000061.1"/>
</dbReference>
<dbReference type="GO" id="GO:0000155">
    <property type="term" value="F:phosphorelay sensor kinase activity"/>
    <property type="evidence" value="ECO:0007669"/>
    <property type="project" value="InterPro"/>
</dbReference>
<dbReference type="SMART" id="SM00342">
    <property type="entry name" value="HTH_ARAC"/>
    <property type="match status" value="1"/>
</dbReference>
<dbReference type="EC" id="2.7.13.3" evidence="2"/>
<evidence type="ECO:0000256" key="6">
    <source>
        <dbReference type="ARBA" id="ARBA00022777"/>
    </source>
</evidence>
<dbReference type="EMBL" id="VZCC01000061">
    <property type="protein sequence ID" value="MQN84108.1"/>
    <property type="molecule type" value="Genomic_DNA"/>
</dbReference>
<dbReference type="InterPro" id="IPR018062">
    <property type="entry name" value="HTH_AraC-typ_CS"/>
</dbReference>
<evidence type="ECO:0000259" key="16">
    <source>
        <dbReference type="PROSITE" id="PS50109"/>
    </source>
</evidence>
<feature type="modified residue" description="4-aspartylphosphate" evidence="12">
    <location>
        <position position="1193"/>
    </location>
</feature>
<dbReference type="InterPro" id="IPR003594">
    <property type="entry name" value="HATPase_dom"/>
</dbReference>
<dbReference type="SUPFAM" id="SSF63829">
    <property type="entry name" value="Calcium-dependent phosphotriesterase"/>
    <property type="match status" value="1"/>
</dbReference>
<dbReference type="InterPro" id="IPR015943">
    <property type="entry name" value="WD40/YVTN_repeat-like_dom_sf"/>
</dbReference>
<dbReference type="SMART" id="SM00388">
    <property type="entry name" value="HisKA"/>
    <property type="match status" value="1"/>
</dbReference>
<dbReference type="SUPFAM" id="SSF47384">
    <property type="entry name" value="Homodimeric domain of signal transducing histidine kinase"/>
    <property type="match status" value="1"/>
</dbReference>
<sequence length="1385" mass="156183">MMNKKQNYFKHAIVLFLLLLLMQPGRAWAAYENVEFSSLTNHDGLTNSQVRAILKDTRGYIWFGTQSGLCRFDGFRMKTFYYSNTDDKSLPNNTVDELQQDYDGNIWVHTSVGYSIYKYDEEQFDRKPEEWLKNIHVQGPPYKLLIDKDKNMWIAVYGQGLYYHNAKTKNTYLFKFTKKAQPGCLKEGNISKITEVDGDALITYDDGTICRVNGQKQKVLWYNSFLATHKAAGDNGAYTFYDGIGGFWVSVSNANYVYQSKTGKWTDARSYLTNMGIAIPSPNRILMRDIARDKAGNLWVASDHNGLFFVDFKRKICRQYLHTEAKGSIVDNSLQKVYVDDEGAIWVGSYKNGVAYYSPDAQKFTTVPLGDICTITQDLNGNLWCGTNDSGIVCYSPLTGQSWRFGQAETGLASDIIVSSVTMSDGTMYFGTFNGGLAQYKNGRWKSFQATPGGLANNSVWCLAEDPYHRLIIGTLGSGFQIYNPESGKFTTYNVQNSGITSDFINSLFLLNKDEILIAHSQNYSIFNFGTRKVTNVNGTKDGQPFPSPSLNYAMKDSRGILWMASPAGVTMYDEASGQLESINDLNGTQGTVGCMVLEDKQHNIWLVSEFIVTRVTLTKNNQGKWDITMISFNSLDGLQSRQFNQRSACLMRNGAIAIGGQDGINIINPAKIRPAQKHARVLFSGFVLFDHPLKAGEEFEGRVPLAKSLDANPELDLSYKDKAFTIQLASDQVSIPARCRFLYRMKGLDDKWMLTPEGRPEATFTNLSSGSYVLEAKVVNADGSVSEEVNTLKIHIHPPFYLSIWAIIVYIILIGVAFYLYRKRMLEKQRVKFELQSKEDSIKKTKELNELKLKLNELKLNFFTNVSHELRTPLTLIISPLVNMIREERDESKRRKLEMIHRNATRLLNLVNQILDFRKIDQNKEKLTLSRVDIVSFVDNICTSFRTLANSKVTLAFDSTVPSLQMSFDADKVGKIVNNLLSNAYKFTPDGGFITVSLSVALRQRVGDKDSDMLRISVSDTGKGISDKEKEHVFERFYQVNGTEMQPQGGSGIGLNLVKKFAELHGGKVDVTDNPSGGAIFMVDLPIESSTTSNSTAHLGSLRAAPIITTVHQATDEDPDAGKNVLYGMSKHAHQPGESMIKKPVVLLVDDSEDFREFMNEVLTDYTVVEAVNGQDAWNKIIDRRPDIILSDVMMPVMDGNELCRMCKDNDETTAIPFIMLSARMGDEQRKESLKCGADEYIAKPFDIDMLNLCILNLLKKRKNVSTEYVITEADRKFIDEVNVYIRDHMSNPETSVESLSTHLSISRVQLYKRMISLTGITPSEYLRTKRIKFAEHLLRSGDLNISEIAYKVGFNNPRYFTKYFQDAYGVTPSQYRKNLSESE</sequence>
<evidence type="ECO:0000259" key="17">
    <source>
        <dbReference type="PROSITE" id="PS50110"/>
    </source>
</evidence>
<dbReference type="SMART" id="SM00387">
    <property type="entry name" value="HATPase_c"/>
    <property type="match status" value="1"/>
</dbReference>
<feature type="signal peptide" evidence="14">
    <location>
        <begin position="1"/>
        <end position="29"/>
    </location>
</feature>
<dbReference type="InterPro" id="IPR013783">
    <property type="entry name" value="Ig-like_fold"/>
</dbReference>
<dbReference type="Pfam" id="PF00072">
    <property type="entry name" value="Response_reg"/>
    <property type="match status" value="1"/>
</dbReference>
<evidence type="ECO:0000313" key="19">
    <source>
        <dbReference type="Proteomes" id="UP000421408"/>
    </source>
</evidence>
<dbReference type="CDD" id="cd00082">
    <property type="entry name" value="HisKA"/>
    <property type="match status" value="1"/>
</dbReference>
<dbReference type="InterPro" id="IPR004358">
    <property type="entry name" value="Sig_transdc_His_kin-like_C"/>
</dbReference>
<evidence type="ECO:0000256" key="5">
    <source>
        <dbReference type="ARBA" id="ARBA00022741"/>
    </source>
</evidence>
<evidence type="ECO:0000256" key="8">
    <source>
        <dbReference type="ARBA" id="ARBA00023012"/>
    </source>
</evidence>
<dbReference type="PANTHER" id="PTHR43547:SF2">
    <property type="entry name" value="HYBRID SIGNAL TRANSDUCTION HISTIDINE KINASE C"/>
    <property type="match status" value="1"/>
</dbReference>
<dbReference type="GO" id="GO:0005524">
    <property type="term" value="F:ATP binding"/>
    <property type="evidence" value="ECO:0007669"/>
    <property type="project" value="UniProtKB-KW"/>
</dbReference>
<comment type="catalytic activity">
    <reaction evidence="1">
        <text>ATP + protein L-histidine = ADP + protein N-phospho-L-histidine.</text>
        <dbReference type="EC" id="2.7.13.3"/>
    </reaction>
</comment>
<dbReference type="Gene3D" id="3.40.50.2300">
    <property type="match status" value="1"/>
</dbReference>
<dbReference type="SUPFAM" id="SSF101898">
    <property type="entry name" value="NHL repeat"/>
    <property type="match status" value="1"/>
</dbReference>
<evidence type="ECO:0000256" key="2">
    <source>
        <dbReference type="ARBA" id="ARBA00012438"/>
    </source>
</evidence>
<dbReference type="PROSITE" id="PS50109">
    <property type="entry name" value="HIS_KIN"/>
    <property type="match status" value="1"/>
</dbReference>
<dbReference type="Pfam" id="PF02518">
    <property type="entry name" value="HATPase_c"/>
    <property type="match status" value="1"/>
</dbReference>
<evidence type="ECO:0000256" key="13">
    <source>
        <dbReference type="SAM" id="Phobius"/>
    </source>
</evidence>
<organism evidence="18 19">
    <name type="scientific">Segatella copri</name>
    <dbReference type="NCBI Taxonomy" id="165179"/>
    <lineage>
        <taxon>Bacteria</taxon>
        <taxon>Pseudomonadati</taxon>
        <taxon>Bacteroidota</taxon>
        <taxon>Bacteroidia</taxon>
        <taxon>Bacteroidales</taxon>
        <taxon>Prevotellaceae</taxon>
        <taxon>Segatella</taxon>
    </lineage>
</organism>
<evidence type="ECO:0000259" key="15">
    <source>
        <dbReference type="PROSITE" id="PS01124"/>
    </source>
</evidence>
<dbReference type="InterPro" id="IPR011006">
    <property type="entry name" value="CheY-like_superfamily"/>
</dbReference>
<comment type="caution">
    <text evidence="18">The sequence shown here is derived from an EMBL/GenBank/DDBJ whole genome shotgun (WGS) entry which is preliminary data.</text>
</comment>
<dbReference type="SMART" id="SM00448">
    <property type="entry name" value="REC"/>
    <property type="match status" value="1"/>
</dbReference>
<name>A0AA90ZVC0_9BACT</name>
<protein>
    <recommendedName>
        <fullName evidence="2">histidine kinase</fullName>
        <ecNumber evidence="2">2.7.13.3</ecNumber>
    </recommendedName>
</protein>
<feature type="chain" id="PRO_5041645118" description="histidine kinase" evidence="14">
    <location>
        <begin position="30"/>
        <end position="1385"/>
    </location>
</feature>
<keyword evidence="5" id="KW-0547">Nucleotide-binding</keyword>
<dbReference type="PROSITE" id="PS00041">
    <property type="entry name" value="HTH_ARAC_FAMILY_1"/>
    <property type="match status" value="1"/>
</dbReference>
<feature type="domain" description="Histidine kinase" evidence="16">
    <location>
        <begin position="866"/>
        <end position="1090"/>
    </location>
</feature>
<dbReference type="InterPro" id="IPR036097">
    <property type="entry name" value="HisK_dim/P_sf"/>
</dbReference>
<dbReference type="InterPro" id="IPR009057">
    <property type="entry name" value="Homeodomain-like_sf"/>
</dbReference>
<dbReference type="InterPro" id="IPR018060">
    <property type="entry name" value="HTH_AraC"/>
</dbReference>
<dbReference type="Pfam" id="PF00512">
    <property type="entry name" value="HisKA"/>
    <property type="match status" value="1"/>
</dbReference>
<dbReference type="FunFam" id="1.10.287.130:FF:000045">
    <property type="entry name" value="Two-component system sensor histidine kinase/response regulator"/>
    <property type="match status" value="1"/>
</dbReference>
<dbReference type="Gene3D" id="2.130.10.10">
    <property type="entry name" value="YVTN repeat-like/Quinoprotein amine dehydrogenase"/>
    <property type="match status" value="3"/>
</dbReference>
<dbReference type="GO" id="GO:0003700">
    <property type="term" value="F:DNA-binding transcription factor activity"/>
    <property type="evidence" value="ECO:0007669"/>
    <property type="project" value="InterPro"/>
</dbReference>
<keyword evidence="14" id="KW-0732">Signal</keyword>
<keyword evidence="9" id="KW-0805">Transcription regulation</keyword>
<dbReference type="InterPro" id="IPR005467">
    <property type="entry name" value="His_kinase_dom"/>
</dbReference>
<keyword evidence="13" id="KW-1133">Transmembrane helix</keyword>
<evidence type="ECO:0000256" key="9">
    <source>
        <dbReference type="ARBA" id="ARBA00023015"/>
    </source>
</evidence>
<accession>A0AA90ZVC0</accession>
<dbReference type="GO" id="GO:0043565">
    <property type="term" value="F:sequence-specific DNA binding"/>
    <property type="evidence" value="ECO:0007669"/>
    <property type="project" value="InterPro"/>
</dbReference>
<dbReference type="SUPFAM" id="SSF52172">
    <property type="entry name" value="CheY-like"/>
    <property type="match status" value="1"/>
</dbReference>
<dbReference type="SUPFAM" id="SSF46689">
    <property type="entry name" value="Homeodomain-like"/>
    <property type="match status" value="1"/>
</dbReference>
<evidence type="ECO:0000313" key="18">
    <source>
        <dbReference type="EMBL" id="MQN84108.1"/>
    </source>
</evidence>
<keyword evidence="11" id="KW-0804">Transcription</keyword>
<feature type="transmembrane region" description="Helical" evidence="13">
    <location>
        <begin position="801"/>
        <end position="822"/>
    </location>
</feature>
<dbReference type="Gene3D" id="1.10.287.130">
    <property type="match status" value="1"/>
</dbReference>
<dbReference type="PROSITE" id="PS50110">
    <property type="entry name" value="RESPONSE_REGULATORY"/>
    <property type="match status" value="1"/>
</dbReference>
<feature type="domain" description="Response regulatory" evidence="17">
    <location>
        <begin position="1146"/>
        <end position="1260"/>
    </location>
</feature>
<dbReference type="InterPro" id="IPR001789">
    <property type="entry name" value="Sig_transdc_resp-reg_receiver"/>
</dbReference>
<dbReference type="InterPro" id="IPR011123">
    <property type="entry name" value="Y_Y_Y"/>
</dbReference>